<gene>
    <name evidence="1" type="ORF">A3K06_01840</name>
</gene>
<proteinExistence type="predicted"/>
<dbReference type="Gene3D" id="1.10.287.1080">
    <property type="entry name" value="MazG-like"/>
    <property type="match status" value="2"/>
</dbReference>
<sequence length="212" mass="24443">MIDGMKELQAVLGVPEEITFGLGWNEANHLLHVVGTWAKVCEALRKQKKEEVIALLPLLFRRLLIFANMVGVDLEEAVWHKYPGLCPSCLASADCDCIRQKKTFNGKETMDGFRANLELWPKTLDGWQDMFGRIYGKVNKLVWKEMVWYHFEEEVGEVSDAYNFQLGPERLRDELADAFAWLLSFCNRMEINMARLIAAKYFRLSSYDLAAL</sequence>
<name>A0A1F5NCB0_9BACT</name>
<dbReference type="EMBL" id="MFEG01000031">
    <property type="protein sequence ID" value="OGE75331.1"/>
    <property type="molecule type" value="Genomic_DNA"/>
</dbReference>
<evidence type="ECO:0000313" key="2">
    <source>
        <dbReference type="Proteomes" id="UP000176547"/>
    </source>
</evidence>
<reference evidence="1 2" key="1">
    <citation type="journal article" date="2016" name="Nat. Commun.">
        <title>Thousands of microbial genomes shed light on interconnected biogeochemical processes in an aquifer system.</title>
        <authorList>
            <person name="Anantharaman K."/>
            <person name="Brown C.T."/>
            <person name="Hug L.A."/>
            <person name="Sharon I."/>
            <person name="Castelle C.J."/>
            <person name="Probst A.J."/>
            <person name="Thomas B.C."/>
            <person name="Singh A."/>
            <person name="Wilkins M.J."/>
            <person name="Karaoz U."/>
            <person name="Brodie E.L."/>
            <person name="Williams K.H."/>
            <person name="Hubbard S.S."/>
            <person name="Banfield J.F."/>
        </authorList>
    </citation>
    <scope>NUCLEOTIDE SEQUENCE [LARGE SCALE GENOMIC DNA]</scope>
</reference>
<dbReference type="SUPFAM" id="SSF101386">
    <property type="entry name" value="all-alpha NTP pyrophosphatases"/>
    <property type="match status" value="1"/>
</dbReference>
<dbReference type="Proteomes" id="UP000176547">
    <property type="component" value="Unassembled WGS sequence"/>
</dbReference>
<evidence type="ECO:0008006" key="3">
    <source>
        <dbReference type="Google" id="ProtNLM"/>
    </source>
</evidence>
<protein>
    <recommendedName>
        <fullName evidence="3">NTP pyrophosphohydrolase MazG putative catalytic core domain-containing protein</fullName>
    </recommendedName>
</protein>
<accession>A0A1F5NCB0</accession>
<dbReference type="AlphaFoldDB" id="A0A1F5NCB0"/>
<comment type="caution">
    <text evidence="1">The sequence shown here is derived from an EMBL/GenBank/DDBJ whole genome shotgun (WGS) entry which is preliminary data.</text>
</comment>
<organism evidence="1 2">
    <name type="scientific">Candidatus Doudnabacteria bacterium RIFCSPHIGHO2_01_52_17</name>
    <dbReference type="NCBI Taxonomy" id="1817820"/>
    <lineage>
        <taxon>Bacteria</taxon>
        <taxon>Candidatus Doudnaibacteriota</taxon>
    </lineage>
</organism>
<evidence type="ECO:0000313" key="1">
    <source>
        <dbReference type="EMBL" id="OGE75331.1"/>
    </source>
</evidence>